<gene>
    <name evidence="1" type="ORF">CI610_03103</name>
</gene>
<dbReference type="AlphaFoldDB" id="A0A2H9T432"/>
<comment type="caution">
    <text evidence="1">The sequence shown here is derived from an EMBL/GenBank/DDBJ whole genome shotgun (WGS) entry which is preliminary data.</text>
</comment>
<sequence>MIPGYKTDHSAITLQIIIADFKRGRGFWKFNNSLLKDTLYINKVKETILKTKQEYALPVYNISNIPEIDPSMFQSSLNDQLF</sequence>
<organism evidence="1">
    <name type="scientific">invertebrate metagenome</name>
    <dbReference type="NCBI Taxonomy" id="1711999"/>
    <lineage>
        <taxon>unclassified sequences</taxon>
        <taxon>metagenomes</taxon>
        <taxon>organismal metagenomes</taxon>
    </lineage>
</organism>
<protein>
    <submittedName>
        <fullName evidence="1">Uncharacterized protein</fullName>
    </submittedName>
</protein>
<proteinExistence type="predicted"/>
<accession>A0A2H9T432</accession>
<reference evidence="1" key="1">
    <citation type="journal article" date="2017" name="Appl. Environ. Microbiol.">
        <title>Molecular characterization of an Endozoicomonas-like organism causing infection in king scallop Pecten maximus L.</title>
        <authorList>
            <person name="Cano I."/>
            <person name="van Aerle R."/>
            <person name="Ross S."/>
            <person name="Verner-Jeffreys D.W."/>
            <person name="Paley R.K."/>
            <person name="Rimmer G."/>
            <person name="Ryder D."/>
            <person name="Hooper P."/>
            <person name="Stone D."/>
            <person name="Feist S.W."/>
        </authorList>
    </citation>
    <scope>NUCLEOTIDE SEQUENCE</scope>
</reference>
<dbReference type="EMBL" id="NSIT01000310">
    <property type="protein sequence ID" value="PJE77964.1"/>
    <property type="molecule type" value="Genomic_DNA"/>
</dbReference>
<evidence type="ECO:0000313" key="1">
    <source>
        <dbReference type="EMBL" id="PJE77964.1"/>
    </source>
</evidence>
<name>A0A2H9T432_9ZZZZ</name>